<dbReference type="EMBL" id="ABCS01000112">
    <property type="protein sequence ID" value="EDM74872.1"/>
    <property type="molecule type" value="Genomic_DNA"/>
</dbReference>
<dbReference type="OrthoDB" id="5510853at2"/>
<proteinExistence type="predicted"/>
<feature type="chain" id="PRO_5002697457" evidence="2">
    <location>
        <begin position="20"/>
        <end position="331"/>
    </location>
</feature>
<comment type="caution">
    <text evidence="3">The sequence shown here is derived from an EMBL/GenBank/DDBJ whole genome shotgun (WGS) entry which is preliminary data.</text>
</comment>
<evidence type="ECO:0000256" key="2">
    <source>
        <dbReference type="SAM" id="SignalP"/>
    </source>
</evidence>
<name>A6GGY7_9BACT</name>
<protein>
    <submittedName>
        <fullName evidence="3">Uncharacterized protein</fullName>
    </submittedName>
</protein>
<evidence type="ECO:0000256" key="1">
    <source>
        <dbReference type="SAM" id="MobiDB-lite"/>
    </source>
</evidence>
<gene>
    <name evidence="3" type="ORF">PPSIR1_20109</name>
</gene>
<dbReference type="RefSeq" id="WP_006975975.1">
    <property type="nucleotide sequence ID" value="NZ_ABCS01000112.1"/>
</dbReference>
<dbReference type="Proteomes" id="UP000005801">
    <property type="component" value="Unassembled WGS sequence"/>
</dbReference>
<evidence type="ECO:0000313" key="4">
    <source>
        <dbReference type="Proteomes" id="UP000005801"/>
    </source>
</evidence>
<evidence type="ECO:0000313" key="3">
    <source>
        <dbReference type="EMBL" id="EDM74872.1"/>
    </source>
</evidence>
<keyword evidence="4" id="KW-1185">Reference proteome</keyword>
<feature type="signal peptide" evidence="2">
    <location>
        <begin position="1"/>
        <end position="19"/>
    </location>
</feature>
<feature type="region of interest" description="Disordered" evidence="1">
    <location>
        <begin position="125"/>
        <end position="162"/>
    </location>
</feature>
<sequence>MSGAALAIAALVWSGPAAEATAVPLGEAIHVDPGATCLDADTLLEHLASWREDDSVDGRIAVDVVGDAQDPRTLALEVHAGSELAVHRDFEDAPKDCADLHAVVALTLAIALDDALAGELGLVDESTQDPTAPLPLPPQVRAGEGDLPGPDRPPEPTGRRRPTFGVTLAAGAFAGFSPRLGAGGLLFVDVRPRPHFDLRLAALYTRQSGFPLLDGSVASSVSAGRVDLCWGSEPIAVRLRACAGGLGGATVAVGQGYAQDLREAIPFFALLAGLDVTARLYGPLALEARVDGVFPLQRTVVEIDDSNFQRLAGEEFPVAALLVALGLRAEF</sequence>
<organism evidence="3 4">
    <name type="scientific">Plesiocystis pacifica SIR-1</name>
    <dbReference type="NCBI Taxonomy" id="391625"/>
    <lineage>
        <taxon>Bacteria</taxon>
        <taxon>Pseudomonadati</taxon>
        <taxon>Myxococcota</taxon>
        <taxon>Polyangia</taxon>
        <taxon>Nannocystales</taxon>
        <taxon>Nannocystaceae</taxon>
        <taxon>Plesiocystis</taxon>
    </lineage>
</organism>
<accession>A6GGY7</accession>
<reference evidence="3 4" key="1">
    <citation type="submission" date="2007-06" db="EMBL/GenBank/DDBJ databases">
        <authorList>
            <person name="Shimkets L."/>
            <person name="Ferriera S."/>
            <person name="Johnson J."/>
            <person name="Kravitz S."/>
            <person name="Beeson K."/>
            <person name="Sutton G."/>
            <person name="Rogers Y.-H."/>
            <person name="Friedman R."/>
            <person name="Frazier M."/>
            <person name="Venter J.C."/>
        </authorList>
    </citation>
    <scope>NUCLEOTIDE SEQUENCE [LARGE SCALE GENOMIC DNA]</scope>
    <source>
        <strain evidence="3 4">SIR-1</strain>
    </source>
</reference>
<keyword evidence="2" id="KW-0732">Signal</keyword>
<dbReference type="AlphaFoldDB" id="A6GGY7"/>
<dbReference type="STRING" id="391625.PPSIR1_20109"/>